<gene>
    <name evidence="2" type="primary">pilV</name>
    <name evidence="2" type="ORF">HJ583_011155</name>
</gene>
<keyword evidence="3" id="KW-1185">Reference proteome</keyword>
<dbReference type="InterPro" id="IPR013362">
    <property type="entry name" value="Pilus_4_PilV"/>
</dbReference>
<reference evidence="2 3" key="1">
    <citation type="submission" date="2020-06" db="EMBL/GenBank/DDBJ databases">
        <title>Draft genome of Uliginosibacterium sp. IMCC34675.</title>
        <authorList>
            <person name="Song J."/>
        </authorList>
    </citation>
    <scope>NUCLEOTIDE SEQUENCE [LARGE SCALE GENOMIC DNA]</scope>
    <source>
        <strain evidence="2 3">IMCC34675</strain>
    </source>
</reference>
<keyword evidence="1" id="KW-0472">Membrane</keyword>
<protein>
    <submittedName>
        <fullName evidence="2">Type IV pilus modification protein PilV</fullName>
    </submittedName>
</protein>
<evidence type="ECO:0000256" key="1">
    <source>
        <dbReference type="SAM" id="Phobius"/>
    </source>
</evidence>
<accession>A0ABX2ILM4</accession>
<dbReference type="InterPro" id="IPR012902">
    <property type="entry name" value="N_methyl_site"/>
</dbReference>
<keyword evidence="1" id="KW-0812">Transmembrane</keyword>
<organism evidence="2 3">
    <name type="scientific">Uliginosibacterium aquaticum</name>
    <dbReference type="NCBI Taxonomy" id="2731212"/>
    <lineage>
        <taxon>Bacteria</taxon>
        <taxon>Pseudomonadati</taxon>
        <taxon>Pseudomonadota</taxon>
        <taxon>Betaproteobacteria</taxon>
        <taxon>Rhodocyclales</taxon>
        <taxon>Zoogloeaceae</taxon>
        <taxon>Uliginosibacterium</taxon>
    </lineage>
</organism>
<comment type="caution">
    <text evidence="2">The sequence shown here is derived from an EMBL/GenBank/DDBJ whole genome shotgun (WGS) entry which is preliminary data.</text>
</comment>
<dbReference type="NCBIfam" id="TIGR02523">
    <property type="entry name" value="type_IV_pilV"/>
    <property type="match status" value="1"/>
</dbReference>
<dbReference type="PROSITE" id="PS00409">
    <property type="entry name" value="PROKAR_NTER_METHYL"/>
    <property type="match status" value="1"/>
</dbReference>
<keyword evidence="1" id="KW-1133">Transmembrane helix</keyword>
<evidence type="ECO:0000313" key="2">
    <source>
        <dbReference type="EMBL" id="NSL55584.1"/>
    </source>
</evidence>
<dbReference type="Proteomes" id="UP000778523">
    <property type="component" value="Unassembled WGS sequence"/>
</dbReference>
<dbReference type="EMBL" id="JABCSC020000002">
    <property type="protein sequence ID" value="NSL55584.1"/>
    <property type="molecule type" value="Genomic_DNA"/>
</dbReference>
<sequence>MMNSKEYKMSARRSQAGVTLIEVLVSITVLVLGLVGLAALQAKTLMLGQSSYYRSIAADLATNLGERIRANRSPFLADSTSEVKPATPPDFSKCVQNTSDKSTVTCSAQDSADQAYRVSTEMTDWNTLLRSQLPEATYTLTSAAGNYADHFRYTLTITWLDDRSQSSNTSTSYSVVIE</sequence>
<dbReference type="RefSeq" id="WP_170021953.1">
    <property type="nucleotide sequence ID" value="NZ_JABCSC020000002.1"/>
</dbReference>
<feature type="transmembrane region" description="Helical" evidence="1">
    <location>
        <begin position="20"/>
        <end position="40"/>
    </location>
</feature>
<name>A0ABX2ILM4_9RHOO</name>
<dbReference type="NCBIfam" id="TIGR02532">
    <property type="entry name" value="IV_pilin_GFxxxE"/>
    <property type="match status" value="1"/>
</dbReference>
<proteinExistence type="predicted"/>
<evidence type="ECO:0000313" key="3">
    <source>
        <dbReference type="Proteomes" id="UP000778523"/>
    </source>
</evidence>
<dbReference type="Pfam" id="PF07963">
    <property type="entry name" value="N_methyl"/>
    <property type="match status" value="1"/>
</dbReference>